<dbReference type="Proteomes" id="UP000708208">
    <property type="component" value="Unassembled WGS sequence"/>
</dbReference>
<reference evidence="1" key="1">
    <citation type="submission" date="2021-06" db="EMBL/GenBank/DDBJ databases">
        <authorList>
            <person name="Hodson N. C."/>
            <person name="Mongue J. A."/>
            <person name="Jaron S. K."/>
        </authorList>
    </citation>
    <scope>NUCLEOTIDE SEQUENCE</scope>
</reference>
<name>A0A8J2LGE8_9HEXA</name>
<accession>A0A8J2LGE8</accession>
<organism evidence="1 2">
    <name type="scientific">Allacma fusca</name>
    <dbReference type="NCBI Taxonomy" id="39272"/>
    <lineage>
        <taxon>Eukaryota</taxon>
        <taxon>Metazoa</taxon>
        <taxon>Ecdysozoa</taxon>
        <taxon>Arthropoda</taxon>
        <taxon>Hexapoda</taxon>
        <taxon>Collembola</taxon>
        <taxon>Symphypleona</taxon>
        <taxon>Sminthuridae</taxon>
        <taxon>Allacma</taxon>
    </lineage>
</organism>
<sequence>MVDKFVTLWDTLGLLMLTGAGNLVENTIQKNTENLINSIADFNLLEHVNLEDTQAAVHVSRRLRRTHR</sequence>
<protein>
    <submittedName>
        <fullName evidence="1">Uncharacterized protein</fullName>
    </submittedName>
</protein>
<dbReference type="EMBL" id="CAJVCH010560665">
    <property type="protein sequence ID" value="CAG7831476.1"/>
    <property type="molecule type" value="Genomic_DNA"/>
</dbReference>
<evidence type="ECO:0000313" key="2">
    <source>
        <dbReference type="Proteomes" id="UP000708208"/>
    </source>
</evidence>
<keyword evidence="2" id="KW-1185">Reference proteome</keyword>
<proteinExistence type="predicted"/>
<evidence type="ECO:0000313" key="1">
    <source>
        <dbReference type="EMBL" id="CAG7831476.1"/>
    </source>
</evidence>
<gene>
    <name evidence="1" type="ORF">AFUS01_LOCUS41218</name>
</gene>
<comment type="caution">
    <text evidence="1">The sequence shown here is derived from an EMBL/GenBank/DDBJ whole genome shotgun (WGS) entry which is preliminary data.</text>
</comment>
<dbReference type="AlphaFoldDB" id="A0A8J2LGE8"/>